<evidence type="ECO:0000313" key="1">
    <source>
        <dbReference type="EMBL" id="ERS94327.1"/>
    </source>
</evidence>
<dbReference type="RefSeq" id="WP_002479658.1">
    <property type="nucleotide sequence ID" value="NZ_AXDY01000002.1"/>
</dbReference>
<sequence length="178" mass="21016">MFIDKYDTFIINIGHLSTWLKRRQLLKLCRQLQSSHAVQAEFTRIKQQPVLKVRIPKCNLPYFISFLSYHNYPIYQILPFADKDFVYQFAPNIQASMHFKLKIDGLQDMFVKDKIIDIMQFLKHQEDIKYVLTTYHIDISCTPHVLSKLIHALATQNIDVLGANYRPRIAQHKYSTIS</sequence>
<proteinExistence type="predicted"/>
<name>A0ABN0PF44_STASI</name>
<comment type="caution">
    <text evidence="1">The sequence shown here is derived from an EMBL/GenBank/DDBJ whole genome shotgun (WGS) entry which is preliminary data.</text>
</comment>
<organism evidence="1 2">
    <name type="scientific">Staphylococcus simulans UMC-CNS-990</name>
    <dbReference type="NCBI Taxonomy" id="1405498"/>
    <lineage>
        <taxon>Bacteria</taxon>
        <taxon>Bacillati</taxon>
        <taxon>Bacillota</taxon>
        <taxon>Bacilli</taxon>
        <taxon>Bacillales</taxon>
        <taxon>Staphylococcaceae</taxon>
        <taxon>Staphylococcus</taxon>
    </lineage>
</organism>
<accession>A0ABN0PF44</accession>
<gene>
    <name evidence="1" type="ORF">SSIM_02420</name>
</gene>
<dbReference type="Proteomes" id="UP000017131">
    <property type="component" value="Unassembled WGS sequence"/>
</dbReference>
<dbReference type="GeneID" id="77330876"/>
<keyword evidence="2" id="KW-1185">Reference proteome</keyword>
<evidence type="ECO:0000313" key="2">
    <source>
        <dbReference type="Proteomes" id="UP000017131"/>
    </source>
</evidence>
<dbReference type="EMBL" id="AXDY01000002">
    <property type="protein sequence ID" value="ERS94327.1"/>
    <property type="molecule type" value="Genomic_DNA"/>
</dbReference>
<protein>
    <submittedName>
        <fullName evidence="1">Uncharacterized protein</fullName>
    </submittedName>
</protein>
<reference evidence="1 2" key="1">
    <citation type="journal article" date="2013" name="Genome Announc.">
        <title>Draft Genome Sequence of Staphylococcus simulans UMC-CNS-990, Isolated from a Case of Chronic Bovine Mastitis.</title>
        <authorList>
            <person name="Calcutt M.J."/>
            <person name="Foecking M.F."/>
            <person name="Hsieh H.Y."/>
            <person name="Perry J."/>
            <person name="Stewart G.C."/>
            <person name="Middleton J.R."/>
        </authorList>
    </citation>
    <scope>NUCLEOTIDE SEQUENCE [LARGE SCALE GENOMIC DNA]</scope>
    <source>
        <strain evidence="1 2">UMC-CNS-990</strain>
    </source>
</reference>